<dbReference type="FunFam" id="3.30.1130.10:FF:000003">
    <property type="entry name" value="7,8-dihydroneopterin aldolase"/>
    <property type="match status" value="1"/>
</dbReference>
<evidence type="ECO:0000259" key="7">
    <source>
        <dbReference type="SMART" id="SM00905"/>
    </source>
</evidence>
<dbReference type="UniPathway" id="UPA00077">
    <property type="reaction ID" value="UER00154"/>
</dbReference>
<dbReference type="AlphaFoldDB" id="A0A3L6ZPE0"/>
<dbReference type="Gene3D" id="3.30.1130.10">
    <property type="match status" value="1"/>
</dbReference>
<dbReference type="PANTHER" id="PTHR42844">
    <property type="entry name" value="DIHYDRONEOPTERIN ALDOLASE 1-RELATED"/>
    <property type="match status" value="1"/>
</dbReference>
<comment type="catalytic activity">
    <reaction evidence="1 6">
        <text>7,8-dihydroneopterin = 6-hydroxymethyl-7,8-dihydropterin + glycolaldehyde</text>
        <dbReference type="Rhea" id="RHEA:10540"/>
        <dbReference type="ChEBI" id="CHEBI:17001"/>
        <dbReference type="ChEBI" id="CHEBI:17071"/>
        <dbReference type="ChEBI" id="CHEBI:44841"/>
        <dbReference type="EC" id="4.1.2.25"/>
    </reaction>
</comment>
<sequence>MGPVADSDLIELTGLRVFARHGVFEHERRDGQEFLIDVAVWTDLERAATSDDLADTIHYGVLAERVVAAAEGEPVDLIETLAERIASVVLEHPAARRTRVTVHKPEAPIRVPFADVAVTITREPRR</sequence>
<evidence type="ECO:0000313" key="8">
    <source>
        <dbReference type="EMBL" id="RLP68912.1"/>
    </source>
</evidence>
<dbReference type="SMART" id="SM00905">
    <property type="entry name" value="FolB"/>
    <property type="match status" value="1"/>
</dbReference>
<comment type="caution">
    <text evidence="8">The sequence shown here is derived from an EMBL/GenBank/DDBJ whole genome shotgun (WGS) entry which is preliminary data.</text>
</comment>
<evidence type="ECO:0000256" key="3">
    <source>
        <dbReference type="ARBA" id="ARBA00005708"/>
    </source>
</evidence>
<protein>
    <recommendedName>
        <fullName evidence="6">7,8-dihydroneopterin aldolase</fullName>
        <ecNumber evidence="6">4.1.2.25</ecNumber>
    </recommendedName>
</protein>
<dbReference type="NCBIfam" id="TIGR00525">
    <property type="entry name" value="folB"/>
    <property type="match status" value="1"/>
</dbReference>
<evidence type="ECO:0000256" key="2">
    <source>
        <dbReference type="ARBA" id="ARBA00005013"/>
    </source>
</evidence>
<dbReference type="GO" id="GO:0005737">
    <property type="term" value="C:cytoplasm"/>
    <property type="evidence" value="ECO:0007669"/>
    <property type="project" value="TreeGrafter"/>
</dbReference>
<dbReference type="InterPro" id="IPR043133">
    <property type="entry name" value="GTP-CH-I_C/QueF"/>
</dbReference>
<evidence type="ECO:0000256" key="4">
    <source>
        <dbReference type="ARBA" id="ARBA00022909"/>
    </source>
</evidence>
<dbReference type="PANTHER" id="PTHR42844:SF1">
    <property type="entry name" value="DIHYDRONEOPTERIN ALDOLASE 1-RELATED"/>
    <property type="match status" value="1"/>
</dbReference>
<evidence type="ECO:0000313" key="9">
    <source>
        <dbReference type="Proteomes" id="UP000275395"/>
    </source>
</evidence>
<keyword evidence="5 6" id="KW-0456">Lyase</keyword>
<dbReference type="Pfam" id="PF02152">
    <property type="entry name" value="FolB"/>
    <property type="match status" value="1"/>
</dbReference>
<accession>A0A3L6ZPE0</accession>
<keyword evidence="4 6" id="KW-0289">Folate biosynthesis</keyword>
<comment type="function">
    <text evidence="6">Catalyzes the conversion of 7,8-dihydroneopterin to 6-hydroxymethyl-7,8-dihydropterin.</text>
</comment>
<dbReference type="InterPro" id="IPR006157">
    <property type="entry name" value="FolB_dom"/>
</dbReference>
<organism evidence="8 9">
    <name type="scientific">Mycetocola reblochoni</name>
    <dbReference type="NCBI Taxonomy" id="331618"/>
    <lineage>
        <taxon>Bacteria</taxon>
        <taxon>Bacillati</taxon>
        <taxon>Actinomycetota</taxon>
        <taxon>Actinomycetes</taxon>
        <taxon>Micrococcales</taxon>
        <taxon>Microbacteriaceae</taxon>
        <taxon>Mycetocola</taxon>
    </lineage>
</organism>
<gene>
    <name evidence="8" type="primary">folB</name>
    <name evidence="8" type="ORF">D9V30_08515</name>
</gene>
<dbReference type="SUPFAM" id="SSF55620">
    <property type="entry name" value="Tetrahydrobiopterin biosynthesis enzymes-like"/>
    <property type="match status" value="1"/>
</dbReference>
<evidence type="ECO:0000256" key="6">
    <source>
        <dbReference type="RuleBase" id="RU362079"/>
    </source>
</evidence>
<name>A0A3L6ZPE0_9MICO</name>
<dbReference type="CDD" id="cd00534">
    <property type="entry name" value="DHNA_DHNTPE"/>
    <property type="match status" value="1"/>
</dbReference>
<dbReference type="GO" id="GO:0046656">
    <property type="term" value="P:folic acid biosynthetic process"/>
    <property type="evidence" value="ECO:0007669"/>
    <property type="project" value="UniProtKB-UniRule"/>
</dbReference>
<proteinExistence type="inferred from homology"/>
<dbReference type="EC" id="4.1.2.25" evidence="6"/>
<evidence type="ECO:0000256" key="1">
    <source>
        <dbReference type="ARBA" id="ARBA00001353"/>
    </source>
</evidence>
<dbReference type="GO" id="GO:0046654">
    <property type="term" value="P:tetrahydrofolate biosynthetic process"/>
    <property type="evidence" value="ECO:0007669"/>
    <property type="project" value="UniProtKB-UniRule"/>
</dbReference>
<reference evidence="8 9" key="1">
    <citation type="submission" date="2018-10" db="EMBL/GenBank/DDBJ databases">
        <authorList>
            <person name="Li J."/>
        </authorList>
    </citation>
    <scope>NUCLEOTIDE SEQUENCE [LARGE SCALE GENOMIC DNA]</scope>
    <source>
        <strain evidence="8 9">JCM 30549</strain>
    </source>
</reference>
<evidence type="ECO:0000256" key="5">
    <source>
        <dbReference type="ARBA" id="ARBA00023239"/>
    </source>
</evidence>
<dbReference type="InterPro" id="IPR006156">
    <property type="entry name" value="Dihydroneopterin_aldolase"/>
</dbReference>
<comment type="pathway">
    <text evidence="2 6">Cofactor biosynthesis; tetrahydrofolate biosynthesis; 2-amino-4-hydroxy-6-hydroxymethyl-7,8-dihydropteridine diphosphate from 7,8-dihydroneopterin triphosphate: step 3/4.</text>
</comment>
<dbReference type="NCBIfam" id="TIGR00526">
    <property type="entry name" value="folB_dom"/>
    <property type="match status" value="1"/>
</dbReference>
<dbReference type="Proteomes" id="UP000275395">
    <property type="component" value="Unassembled WGS sequence"/>
</dbReference>
<dbReference type="EMBL" id="RCUW01000006">
    <property type="protein sequence ID" value="RLP68912.1"/>
    <property type="molecule type" value="Genomic_DNA"/>
</dbReference>
<feature type="domain" description="Dihydroneopterin aldolase/epimerase" evidence="7">
    <location>
        <begin position="10"/>
        <end position="122"/>
    </location>
</feature>
<comment type="similarity">
    <text evidence="3 6">Belongs to the DHNA family.</text>
</comment>
<dbReference type="GO" id="GO:0004150">
    <property type="term" value="F:dihydroneopterin aldolase activity"/>
    <property type="evidence" value="ECO:0007669"/>
    <property type="project" value="UniProtKB-UniRule"/>
</dbReference>